<reference evidence="2 3" key="1">
    <citation type="submission" date="2010-05" db="EMBL/GenBank/DDBJ databases">
        <title>The Genome Sequence of Thecamonas trahens ATCC 50062.</title>
        <authorList>
            <consortium name="The Broad Institute Genome Sequencing Platform"/>
            <person name="Russ C."/>
            <person name="Cuomo C."/>
            <person name="Shea T."/>
            <person name="Young S.K."/>
            <person name="Zeng Q."/>
            <person name="Koehrsen M."/>
            <person name="Haas B."/>
            <person name="Borodovsky M."/>
            <person name="Guigo R."/>
            <person name="Alvarado L."/>
            <person name="Berlin A."/>
            <person name="Bochicchio J."/>
            <person name="Borenstein D."/>
            <person name="Chapman S."/>
            <person name="Chen Z."/>
            <person name="Freedman E."/>
            <person name="Gellesch M."/>
            <person name="Goldberg J."/>
            <person name="Griggs A."/>
            <person name="Gujja S."/>
            <person name="Heilman E."/>
            <person name="Heiman D."/>
            <person name="Hepburn T."/>
            <person name="Howarth C."/>
            <person name="Jen D."/>
            <person name="Larson L."/>
            <person name="Mehta T."/>
            <person name="Park D."/>
            <person name="Pearson M."/>
            <person name="Roberts A."/>
            <person name="Saif S."/>
            <person name="Shenoy N."/>
            <person name="Sisk P."/>
            <person name="Stolte C."/>
            <person name="Sykes S."/>
            <person name="Thomson T."/>
            <person name="Walk T."/>
            <person name="White J."/>
            <person name="Yandava C."/>
            <person name="Burger G."/>
            <person name="Gray M.W."/>
            <person name="Holland P.W.H."/>
            <person name="King N."/>
            <person name="Lang F.B.F."/>
            <person name="Roger A.J."/>
            <person name="Ruiz-Trillo I."/>
            <person name="Lander E."/>
            <person name="Nusbaum C."/>
        </authorList>
    </citation>
    <scope>NUCLEOTIDE SEQUENCE [LARGE SCALE GENOMIC DNA]</scope>
    <source>
        <strain evidence="2 3">ATCC 50062</strain>
    </source>
</reference>
<feature type="compositionally biased region" description="Low complexity" evidence="1">
    <location>
        <begin position="19"/>
        <end position="35"/>
    </location>
</feature>
<evidence type="ECO:0000313" key="2">
    <source>
        <dbReference type="EMBL" id="KNC49263.1"/>
    </source>
</evidence>
<sequence length="191" mass="20584">MATKQNSIWARAEATAGAIAASPAAAPPVYDSSSDGRGRGNGSSRAAASVREWSRRPQLERKLSTESISSLSSASSLPPMPDGVTVASVVKTYPLPDATDVEPTVWLSCTFSHSRKAVARHIESGFRLFGGTRRVLGTFSWRHNHKVLEFKPLLSLMSSTFHTLTLPARYGALDESLQFTFRTTVSTTSGI</sequence>
<organism evidence="2 3">
    <name type="scientific">Thecamonas trahens ATCC 50062</name>
    <dbReference type="NCBI Taxonomy" id="461836"/>
    <lineage>
        <taxon>Eukaryota</taxon>
        <taxon>Apusozoa</taxon>
        <taxon>Apusomonadida</taxon>
        <taxon>Apusomonadidae</taxon>
        <taxon>Thecamonas</taxon>
    </lineage>
</organism>
<protein>
    <submittedName>
        <fullName evidence="2">Uncharacterized protein</fullName>
    </submittedName>
</protein>
<dbReference type="Proteomes" id="UP000054408">
    <property type="component" value="Unassembled WGS sequence"/>
</dbReference>
<feature type="region of interest" description="Disordered" evidence="1">
    <location>
        <begin position="19"/>
        <end position="58"/>
    </location>
</feature>
<dbReference type="RefSeq" id="XP_013757977.1">
    <property type="nucleotide sequence ID" value="XM_013902523.1"/>
</dbReference>
<proteinExistence type="predicted"/>
<evidence type="ECO:0000313" key="3">
    <source>
        <dbReference type="Proteomes" id="UP000054408"/>
    </source>
</evidence>
<name>A0A0L0DD61_THETB</name>
<dbReference type="GeneID" id="25564700"/>
<evidence type="ECO:0000256" key="1">
    <source>
        <dbReference type="SAM" id="MobiDB-lite"/>
    </source>
</evidence>
<dbReference type="AlphaFoldDB" id="A0A0L0DD61"/>
<keyword evidence="3" id="KW-1185">Reference proteome</keyword>
<accession>A0A0L0DD61</accession>
<dbReference type="EMBL" id="GL349454">
    <property type="protein sequence ID" value="KNC49263.1"/>
    <property type="molecule type" value="Genomic_DNA"/>
</dbReference>
<gene>
    <name evidence="2" type="ORF">AMSG_05258</name>
</gene>